<gene>
    <name evidence="1" type="ORF">DPMN_172049</name>
</gene>
<sequence length="89" mass="9926">VETPDYYIEVWRAAGRLGGWAAGRLGERVVSNLLKKMLLEQHLNAARAAYCCSSSNLLVEQHLNAARAAKFLLEQQNAARAAFIFRISH</sequence>
<protein>
    <submittedName>
        <fullName evidence="1">Uncharacterized protein</fullName>
    </submittedName>
</protein>
<proteinExistence type="predicted"/>
<evidence type="ECO:0000313" key="2">
    <source>
        <dbReference type="Proteomes" id="UP000828390"/>
    </source>
</evidence>
<evidence type="ECO:0000313" key="1">
    <source>
        <dbReference type="EMBL" id="KAH3770756.1"/>
    </source>
</evidence>
<dbReference type="Proteomes" id="UP000828390">
    <property type="component" value="Unassembled WGS sequence"/>
</dbReference>
<reference evidence="1" key="1">
    <citation type="journal article" date="2019" name="bioRxiv">
        <title>The Genome of the Zebra Mussel, Dreissena polymorpha: A Resource for Invasive Species Research.</title>
        <authorList>
            <person name="McCartney M.A."/>
            <person name="Auch B."/>
            <person name="Kono T."/>
            <person name="Mallez S."/>
            <person name="Zhang Y."/>
            <person name="Obille A."/>
            <person name="Becker A."/>
            <person name="Abrahante J.E."/>
            <person name="Garbe J."/>
            <person name="Badalamenti J.P."/>
            <person name="Herman A."/>
            <person name="Mangelson H."/>
            <person name="Liachko I."/>
            <person name="Sullivan S."/>
            <person name="Sone E.D."/>
            <person name="Koren S."/>
            <person name="Silverstein K.A.T."/>
            <person name="Beckman K.B."/>
            <person name="Gohl D.M."/>
        </authorList>
    </citation>
    <scope>NUCLEOTIDE SEQUENCE</scope>
    <source>
        <strain evidence="1">Duluth1</strain>
        <tissue evidence="1">Whole animal</tissue>
    </source>
</reference>
<feature type="non-terminal residue" evidence="1">
    <location>
        <position position="1"/>
    </location>
</feature>
<keyword evidence="2" id="KW-1185">Reference proteome</keyword>
<accession>A0A9D4E1I6</accession>
<name>A0A9D4E1I6_DREPO</name>
<reference evidence="1" key="2">
    <citation type="submission" date="2020-11" db="EMBL/GenBank/DDBJ databases">
        <authorList>
            <person name="McCartney M.A."/>
            <person name="Auch B."/>
            <person name="Kono T."/>
            <person name="Mallez S."/>
            <person name="Becker A."/>
            <person name="Gohl D.M."/>
            <person name="Silverstein K.A.T."/>
            <person name="Koren S."/>
            <person name="Bechman K.B."/>
            <person name="Herman A."/>
            <person name="Abrahante J.E."/>
            <person name="Garbe J."/>
        </authorList>
    </citation>
    <scope>NUCLEOTIDE SEQUENCE</scope>
    <source>
        <strain evidence="1">Duluth1</strain>
        <tissue evidence="1">Whole animal</tissue>
    </source>
</reference>
<dbReference type="AlphaFoldDB" id="A0A9D4E1I6"/>
<dbReference type="EMBL" id="JAIWYP010000009">
    <property type="protein sequence ID" value="KAH3770756.1"/>
    <property type="molecule type" value="Genomic_DNA"/>
</dbReference>
<organism evidence="1 2">
    <name type="scientific">Dreissena polymorpha</name>
    <name type="common">Zebra mussel</name>
    <name type="synonym">Mytilus polymorpha</name>
    <dbReference type="NCBI Taxonomy" id="45954"/>
    <lineage>
        <taxon>Eukaryota</taxon>
        <taxon>Metazoa</taxon>
        <taxon>Spiralia</taxon>
        <taxon>Lophotrochozoa</taxon>
        <taxon>Mollusca</taxon>
        <taxon>Bivalvia</taxon>
        <taxon>Autobranchia</taxon>
        <taxon>Heteroconchia</taxon>
        <taxon>Euheterodonta</taxon>
        <taxon>Imparidentia</taxon>
        <taxon>Neoheterodontei</taxon>
        <taxon>Myida</taxon>
        <taxon>Dreissenoidea</taxon>
        <taxon>Dreissenidae</taxon>
        <taxon>Dreissena</taxon>
    </lineage>
</organism>
<comment type="caution">
    <text evidence="1">The sequence shown here is derived from an EMBL/GenBank/DDBJ whole genome shotgun (WGS) entry which is preliminary data.</text>
</comment>